<dbReference type="Proteomes" id="UP000269352">
    <property type="component" value="Unassembled WGS sequence"/>
</dbReference>
<evidence type="ECO:0000313" key="2">
    <source>
        <dbReference type="Proteomes" id="UP000269352"/>
    </source>
</evidence>
<keyword evidence="2" id="KW-1185">Reference proteome</keyword>
<proteinExistence type="predicted"/>
<protein>
    <submittedName>
        <fullName evidence="1">Uncharacterized protein</fullName>
    </submittedName>
</protein>
<dbReference type="EMBL" id="BGZN01000006">
    <property type="protein sequence ID" value="GBR73127.1"/>
    <property type="molecule type" value="Genomic_DNA"/>
</dbReference>
<sequence length="62" mass="7368">MTTPEKALSETVKLANKVLETDYDKGFVRQNGRMYRVGFDDDQRMLDDRIRYDREYENFGAV</sequence>
<dbReference type="AlphaFoldDB" id="A0A388TA77"/>
<name>A0A388TA77_TERA1</name>
<comment type="caution">
    <text evidence="1">The sequence shown here is derived from an EMBL/GenBank/DDBJ whole genome shotgun (WGS) entry which is preliminary data.</text>
</comment>
<organism evidence="1 2">
    <name type="scientific">Termititenax aidoneus</name>
    <dbReference type="NCBI Taxonomy" id="2218524"/>
    <lineage>
        <taxon>Bacteria</taxon>
        <taxon>Bacillati</taxon>
        <taxon>Candidatus Margulisiibacteriota</taxon>
        <taxon>Candidatus Termititenacia</taxon>
        <taxon>Candidatus Termititenacales</taxon>
        <taxon>Candidatus Termititenacaceae</taxon>
        <taxon>Candidatus Termititenax</taxon>
    </lineage>
</organism>
<evidence type="ECO:0000313" key="1">
    <source>
        <dbReference type="EMBL" id="GBR73127.1"/>
    </source>
</evidence>
<reference evidence="1 2" key="1">
    <citation type="journal article" date="2019" name="ISME J.">
        <title>Genome analyses of uncultured TG2/ZB3 bacteria in 'Margulisbacteria' specifically attached to ectosymbiotic spirochetes of protists in the termite gut.</title>
        <authorList>
            <person name="Utami Y.D."/>
            <person name="Kuwahara H."/>
            <person name="Igai K."/>
            <person name="Murakami T."/>
            <person name="Sugaya K."/>
            <person name="Morikawa T."/>
            <person name="Nagura Y."/>
            <person name="Yuki M."/>
            <person name="Deevong P."/>
            <person name="Inoue T."/>
            <person name="Kihara K."/>
            <person name="Lo N."/>
            <person name="Yamada A."/>
            <person name="Ohkuma M."/>
            <person name="Hongoh Y."/>
        </authorList>
    </citation>
    <scope>NUCLEOTIDE SEQUENCE [LARGE SCALE GENOMIC DNA]</scope>
    <source>
        <strain evidence="1">NkOx7-01</strain>
    </source>
</reference>
<gene>
    <name evidence="1" type="ORF">NO1_0561</name>
</gene>
<accession>A0A388TA77</accession>